<sequence length="54" mass="5749">MPVVNIPAFSGANDMPVGVLLVGPRFRDQQLLTTSLALARVFGARAPRQLSDPS</sequence>
<evidence type="ECO:0008006" key="3">
    <source>
        <dbReference type="Google" id="ProtNLM"/>
    </source>
</evidence>
<gene>
    <name evidence="1" type="ORF">CLUP02_09837</name>
</gene>
<dbReference type="AlphaFoldDB" id="A0A9Q8SX46"/>
<name>A0A9Q8SX46_9PEZI</name>
<protein>
    <recommendedName>
        <fullName evidence="3">Amidase</fullName>
    </recommendedName>
</protein>
<dbReference type="KEGG" id="clup:CLUP02_09837"/>
<keyword evidence="2" id="KW-1185">Reference proteome</keyword>
<accession>A0A9Q8SX46</accession>
<organism evidence="1 2">
    <name type="scientific">Colletotrichum lupini</name>
    <dbReference type="NCBI Taxonomy" id="145971"/>
    <lineage>
        <taxon>Eukaryota</taxon>
        <taxon>Fungi</taxon>
        <taxon>Dikarya</taxon>
        <taxon>Ascomycota</taxon>
        <taxon>Pezizomycotina</taxon>
        <taxon>Sordariomycetes</taxon>
        <taxon>Hypocreomycetidae</taxon>
        <taxon>Glomerellales</taxon>
        <taxon>Glomerellaceae</taxon>
        <taxon>Colletotrichum</taxon>
        <taxon>Colletotrichum acutatum species complex</taxon>
    </lineage>
</organism>
<proteinExistence type="predicted"/>
<dbReference type="EMBL" id="CP019477">
    <property type="protein sequence ID" value="UQC84341.1"/>
    <property type="molecule type" value="Genomic_DNA"/>
</dbReference>
<dbReference type="InterPro" id="IPR036928">
    <property type="entry name" value="AS_sf"/>
</dbReference>
<dbReference type="RefSeq" id="XP_049145959.1">
    <property type="nucleotide sequence ID" value="XM_049288815.1"/>
</dbReference>
<dbReference type="Proteomes" id="UP000830671">
    <property type="component" value="Chromosome 5"/>
</dbReference>
<reference evidence="1" key="1">
    <citation type="journal article" date="2021" name="Mol. Plant Microbe Interact.">
        <title>Complete Genome Sequence of the Plant-Pathogenic Fungus Colletotrichum lupini.</title>
        <authorList>
            <person name="Baroncelli R."/>
            <person name="Pensec F."/>
            <person name="Da Lio D."/>
            <person name="Boufleur T."/>
            <person name="Vicente I."/>
            <person name="Sarrocco S."/>
            <person name="Picot A."/>
            <person name="Baraldi E."/>
            <person name="Sukno S."/>
            <person name="Thon M."/>
            <person name="Le Floch G."/>
        </authorList>
    </citation>
    <scope>NUCLEOTIDE SEQUENCE</scope>
    <source>
        <strain evidence="1">IMI 504893</strain>
    </source>
</reference>
<dbReference type="Gene3D" id="3.90.1300.10">
    <property type="entry name" value="Amidase signature (AS) domain"/>
    <property type="match status" value="1"/>
</dbReference>
<evidence type="ECO:0000313" key="2">
    <source>
        <dbReference type="Proteomes" id="UP000830671"/>
    </source>
</evidence>
<dbReference type="GeneID" id="73343825"/>
<dbReference type="SUPFAM" id="SSF75304">
    <property type="entry name" value="Amidase signature (AS) enzymes"/>
    <property type="match status" value="1"/>
</dbReference>
<evidence type="ECO:0000313" key="1">
    <source>
        <dbReference type="EMBL" id="UQC84341.1"/>
    </source>
</evidence>